<sequence length="234" mass="26623">MKNMPNSNTIPSTLSSSNITVFNKQRKCFLIDTLLEQRQKRLAASNKRENETLHCSSISDSNKSHENREKINKMDFEDNNEARFQELKKESVDKEETIEETLPSLCHFECHDVESKEEKNEDENEQRKSLLDTLMKLLPVVQPQSNSNNSNYEVESKSNDSRAGHSQNSFIQQQPQQKLAVAAATAAAASMEFLQRVRLFQQHLTSNGSQIIQHHPNTRQIPSNNSSHSTPNSG</sequence>
<keyword evidence="2" id="KW-1185">Reference proteome</keyword>
<organism evidence="2 3">
    <name type="scientific">Meloidogyne hapla</name>
    <name type="common">Root-knot nematode worm</name>
    <dbReference type="NCBI Taxonomy" id="6305"/>
    <lineage>
        <taxon>Eukaryota</taxon>
        <taxon>Metazoa</taxon>
        <taxon>Ecdysozoa</taxon>
        <taxon>Nematoda</taxon>
        <taxon>Chromadorea</taxon>
        <taxon>Rhabditida</taxon>
        <taxon>Tylenchina</taxon>
        <taxon>Tylenchomorpha</taxon>
        <taxon>Tylenchoidea</taxon>
        <taxon>Meloidogynidae</taxon>
        <taxon>Meloidogyninae</taxon>
        <taxon>Meloidogyne</taxon>
    </lineage>
</organism>
<protein>
    <submittedName>
        <fullName evidence="3">Uncharacterized protein</fullName>
    </submittedName>
</protein>
<dbReference type="WBParaSite" id="MhA1_Contig925.frz3.gene3">
    <property type="protein sequence ID" value="MhA1_Contig925.frz3.gene3"/>
    <property type="gene ID" value="MhA1_Contig925.frz3.gene3"/>
</dbReference>
<feature type="region of interest" description="Disordered" evidence="1">
    <location>
        <begin position="140"/>
        <end position="172"/>
    </location>
</feature>
<reference evidence="3" key="1">
    <citation type="submission" date="2016-11" db="UniProtKB">
        <authorList>
            <consortium name="WormBaseParasite"/>
        </authorList>
    </citation>
    <scope>IDENTIFICATION</scope>
</reference>
<dbReference type="AlphaFoldDB" id="A0A1I8C2B4"/>
<evidence type="ECO:0000313" key="3">
    <source>
        <dbReference type="WBParaSite" id="MhA1_Contig925.frz3.gene3"/>
    </source>
</evidence>
<name>A0A1I8C2B4_MELHA</name>
<proteinExistence type="predicted"/>
<evidence type="ECO:0000313" key="2">
    <source>
        <dbReference type="Proteomes" id="UP000095281"/>
    </source>
</evidence>
<feature type="region of interest" description="Disordered" evidence="1">
    <location>
        <begin position="43"/>
        <end position="78"/>
    </location>
</feature>
<feature type="compositionally biased region" description="Basic and acidic residues" evidence="1">
    <location>
        <begin position="154"/>
        <end position="163"/>
    </location>
</feature>
<dbReference type="Proteomes" id="UP000095281">
    <property type="component" value="Unplaced"/>
</dbReference>
<feature type="compositionally biased region" description="Low complexity" evidence="1">
    <location>
        <begin position="222"/>
        <end position="234"/>
    </location>
</feature>
<accession>A0A1I8C2B4</accession>
<feature type="compositionally biased region" description="Basic and acidic residues" evidence="1">
    <location>
        <begin position="62"/>
        <end position="78"/>
    </location>
</feature>
<feature type="region of interest" description="Disordered" evidence="1">
    <location>
        <begin position="214"/>
        <end position="234"/>
    </location>
</feature>
<evidence type="ECO:0000256" key="1">
    <source>
        <dbReference type="SAM" id="MobiDB-lite"/>
    </source>
</evidence>